<keyword evidence="6 10" id="KW-0808">Transferase</keyword>
<dbReference type="InterPro" id="IPR000489">
    <property type="entry name" value="Pterin-binding_dom"/>
</dbReference>
<keyword evidence="7 10" id="KW-0479">Metal-binding</keyword>
<feature type="domain" description="Pterin-binding" evidence="11">
    <location>
        <begin position="13"/>
        <end position="277"/>
    </location>
</feature>
<dbReference type="InterPro" id="IPR011005">
    <property type="entry name" value="Dihydropteroate_synth-like_sf"/>
</dbReference>
<keyword evidence="9 10" id="KW-0289">Folate biosynthesis</keyword>
<dbReference type="GO" id="GO:0005829">
    <property type="term" value="C:cytosol"/>
    <property type="evidence" value="ECO:0007669"/>
    <property type="project" value="TreeGrafter"/>
</dbReference>
<dbReference type="InterPro" id="IPR045031">
    <property type="entry name" value="DHP_synth-like"/>
</dbReference>
<dbReference type="PANTHER" id="PTHR20941:SF1">
    <property type="entry name" value="FOLIC ACID SYNTHESIS PROTEIN FOL1"/>
    <property type="match status" value="1"/>
</dbReference>
<evidence type="ECO:0000256" key="5">
    <source>
        <dbReference type="ARBA" id="ARBA00012458"/>
    </source>
</evidence>
<comment type="pathway">
    <text evidence="3 10">Cofactor biosynthesis; tetrahydrofolate biosynthesis; 7,8-dihydrofolate from 2-amino-4-hydroxy-6-hydroxymethyl-7,8-dihydropteridine diphosphate and 4-aminobenzoate: step 1/2.</text>
</comment>
<evidence type="ECO:0000259" key="11">
    <source>
        <dbReference type="PROSITE" id="PS50972"/>
    </source>
</evidence>
<keyword evidence="8 10" id="KW-0460">Magnesium</keyword>
<dbReference type="Proteomes" id="UP000315133">
    <property type="component" value="Unassembled WGS sequence"/>
</dbReference>
<dbReference type="Gene3D" id="3.20.20.20">
    <property type="entry name" value="Dihydropteroate synthase-like"/>
    <property type="match status" value="1"/>
</dbReference>
<dbReference type="EC" id="2.5.1.15" evidence="5 10"/>
<dbReference type="CDD" id="cd00739">
    <property type="entry name" value="DHPS"/>
    <property type="match status" value="1"/>
</dbReference>
<evidence type="ECO:0000256" key="8">
    <source>
        <dbReference type="ARBA" id="ARBA00022842"/>
    </source>
</evidence>
<evidence type="ECO:0000313" key="13">
    <source>
        <dbReference type="Proteomes" id="UP000315133"/>
    </source>
</evidence>
<evidence type="ECO:0000256" key="6">
    <source>
        <dbReference type="ARBA" id="ARBA00022679"/>
    </source>
</evidence>
<dbReference type="PROSITE" id="PS50972">
    <property type="entry name" value="PTERIN_BINDING"/>
    <property type="match status" value="1"/>
</dbReference>
<dbReference type="GO" id="GO:0046656">
    <property type="term" value="P:folic acid biosynthetic process"/>
    <property type="evidence" value="ECO:0007669"/>
    <property type="project" value="UniProtKB-KW"/>
</dbReference>
<accession>A0A543KKF7</accession>
<comment type="caution">
    <text evidence="12">The sequence shown here is derived from an EMBL/GenBank/DDBJ whole genome shotgun (WGS) entry which is preliminary data.</text>
</comment>
<comment type="cofactor">
    <cofactor evidence="2 10">
        <name>Mg(2+)</name>
        <dbReference type="ChEBI" id="CHEBI:18420"/>
    </cofactor>
</comment>
<dbReference type="PANTHER" id="PTHR20941">
    <property type="entry name" value="FOLATE SYNTHESIS PROTEINS"/>
    <property type="match status" value="1"/>
</dbReference>
<dbReference type="GO" id="GO:0046654">
    <property type="term" value="P:tetrahydrofolate biosynthetic process"/>
    <property type="evidence" value="ECO:0007669"/>
    <property type="project" value="UniProtKB-UniPathway"/>
</dbReference>
<dbReference type="UniPathway" id="UPA00077">
    <property type="reaction ID" value="UER00156"/>
</dbReference>
<evidence type="ECO:0000256" key="10">
    <source>
        <dbReference type="RuleBase" id="RU361205"/>
    </source>
</evidence>
<dbReference type="Pfam" id="PF00809">
    <property type="entry name" value="Pterin_bind"/>
    <property type="match status" value="1"/>
</dbReference>
<dbReference type="GO" id="GO:0046872">
    <property type="term" value="F:metal ion binding"/>
    <property type="evidence" value="ECO:0007669"/>
    <property type="project" value="UniProtKB-KW"/>
</dbReference>
<evidence type="ECO:0000256" key="3">
    <source>
        <dbReference type="ARBA" id="ARBA00004763"/>
    </source>
</evidence>
<dbReference type="NCBIfam" id="TIGR01496">
    <property type="entry name" value="DHPS"/>
    <property type="match status" value="1"/>
</dbReference>
<dbReference type="InterPro" id="IPR006390">
    <property type="entry name" value="DHP_synth_dom"/>
</dbReference>
<evidence type="ECO:0000256" key="4">
    <source>
        <dbReference type="ARBA" id="ARBA00009503"/>
    </source>
</evidence>
<evidence type="ECO:0000256" key="2">
    <source>
        <dbReference type="ARBA" id="ARBA00001946"/>
    </source>
</evidence>
<keyword evidence="13" id="KW-1185">Reference proteome</keyword>
<dbReference type="GO" id="GO:0004156">
    <property type="term" value="F:dihydropteroate synthase activity"/>
    <property type="evidence" value="ECO:0007669"/>
    <property type="project" value="UniProtKB-EC"/>
</dbReference>
<proteinExistence type="inferred from homology"/>
<sequence length="296" mass="31308">MRPVTDLLLPGRTRIMGVVNVTPDSFSDGGRWLDPEAAVAHGRELAAEGADWLDVGGESTRPGSARPSEEEERARVLPVVRALAADGHVVSVDTMRATVAAEALEAGAAIVNDVSGGLADPAMPGLVAATGTPFVVMHWRGLLTDPAERPVYDDVVEEVCRELQERVDTLVDQRVDPGQLILDPGFGFSKDAGHNWELLSGLDEVIALGLPVLVGTSRKRFLGRLPSRPGAHIADDAAPTEPTARDAATAATSLLAARAGAAAVRVHEVGPTRDALSVWQLTTEAHDRRAARKDRS</sequence>
<evidence type="ECO:0000313" key="12">
    <source>
        <dbReference type="EMBL" id="TQM95562.1"/>
    </source>
</evidence>
<evidence type="ECO:0000256" key="7">
    <source>
        <dbReference type="ARBA" id="ARBA00022723"/>
    </source>
</evidence>
<organism evidence="12 13">
    <name type="scientific">Ornithinimicrobium humiphilum</name>
    <dbReference type="NCBI Taxonomy" id="125288"/>
    <lineage>
        <taxon>Bacteria</taxon>
        <taxon>Bacillati</taxon>
        <taxon>Actinomycetota</taxon>
        <taxon>Actinomycetes</taxon>
        <taxon>Micrococcales</taxon>
        <taxon>Ornithinimicrobiaceae</taxon>
        <taxon>Ornithinimicrobium</taxon>
    </lineage>
</organism>
<reference evidence="12 13" key="1">
    <citation type="submission" date="2019-06" db="EMBL/GenBank/DDBJ databases">
        <title>Sequencing the genomes of 1000 actinobacteria strains.</title>
        <authorList>
            <person name="Klenk H.-P."/>
        </authorList>
    </citation>
    <scope>NUCLEOTIDE SEQUENCE [LARGE SCALE GENOMIC DNA]</scope>
    <source>
        <strain evidence="12 13">DSM 12362</strain>
    </source>
</reference>
<evidence type="ECO:0000256" key="9">
    <source>
        <dbReference type="ARBA" id="ARBA00022909"/>
    </source>
</evidence>
<protein>
    <recommendedName>
        <fullName evidence="5 10">Dihydropteroate synthase</fullName>
        <shortName evidence="10">DHPS</shortName>
        <ecNumber evidence="5 10">2.5.1.15</ecNumber>
    </recommendedName>
    <alternativeName>
        <fullName evidence="10">Dihydropteroate pyrophosphorylase</fullName>
    </alternativeName>
</protein>
<dbReference type="AlphaFoldDB" id="A0A543KKF7"/>
<comment type="catalytic activity">
    <reaction evidence="1">
        <text>(7,8-dihydropterin-6-yl)methyl diphosphate + 4-aminobenzoate = 7,8-dihydropteroate + diphosphate</text>
        <dbReference type="Rhea" id="RHEA:19949"/>
        <dbReference type="ChEBI" id="CHEBI:17836"/>
        <dbReference type="ChEBI" id="CHEBI:17839"/>
        <dbReference type="ChEBI" id="CHEBI:33019"/>
        <dbReference type="ChEBI" id="CHEBI:72950"/>
        <dbReference type="EC" id="2.5.1.15"/>
    </reaction>
</comment>
<dbReference type="PROSITE" id="PS00792">
    <property type="entry name" value="DHPS_1"/>
    <property type="match status" value="1"/>
</dbReference>
<dbReference type="SUPFAM" id="SSF51717">
    <property type="entry name" value="Dihydropteroate synthetase-like"/>
    <property type="match status" value="1"/>
</dbReference>
<comment type="similarity">
    <text evidence="4 10">Belongs to the DHPS family.</text>
</comment>
<comment type="function">
    <text evidence="10">Catalyzes the condensation of para-aminobenzoate (pABA) with 6-hydroxymethyl-7,8-dihydropterin diphosphate (DHPt-PP) to form 7,8-dihydropteroate (H2Pte), the immediate precursor of folate derivatives.</text>
</comment>
<evidence type="ECO:0000256" key="1">
    <source>
        <dbReference type="ARBA" id="ARBA00000012"/>
    </source>
</evidence>
<gene>
    <name evidence="12" type="ORF">FB476_0407</name>
</gene>
<name>A0A543KKF7_9MICO</name>
<dbReference type="EMBL" id="VFPU01000001">
    <property type="protein sequence ID" value="TQM95562.1"/>
    <property type="molecule type" value="Genomic_DNA"/>
</dbReference>